<dbReference type="AlphaFoldDB" id="A0A9D9NLZ7"/>
<reference evidence="2" key="2">
    <citation type="journal article" date="2021" name="PeerJ">
        <title>Extensive microbial diversity within the chicken gut microbiome revealed by metagenomics and culture.</title>
        <authorList>
            <person name="Gilroy R."/>
            <person name="Ravi A."/>
            <person name="Getino M."/>
            <person name="Pursley I."/>
            <person name="Horton D.L."/>
            <person name="Alikhan N.F."/>
            <person name="Baker D."/>
            <person name="Gharbi K."/>
            <person name="Hall N."/>
            <person name="Watson M."/>
            <person name="Adriaenssens E.M."/>
            <person name="Foster-Nyarko E."/>
            <person name="Jarju S."/>
            <person name="Secka A."/>
            <person name="Antonio M."/>
            <person name="Oren A."/>
            <person name="Chaudhuri R.R."/>
            <person name="La Ragione R."/>
            <person name="Hildebrand F."/>
            <person name="Pallen M.J."/>
        </authorList>
    </citation>
    <scope>NUCLEOTIDE SEQUENCE</scope>
    <source>
        <strain evidence="2">2478</strain>
    </source>
</reference>
<dbReference type="PANTHER" id="PTHR30373:SF8">
    <property type="entry name" value="BLL7265 PROTEIN"/>
    <property type="match status" value="1"/>
</dbReference>
<dbReference type="PANTHER" id="PTHR30373">
    <property type="entry name" value="UPF0603 PROTEIN YGCG"/>
    <property type="match status" value="1"/>
</dbReference>
<evidence type="ECO:0000259" key="1">
    <source>
        <dbReference type="Pfam" id="PF04536"/>
    </source>
</evidence>
<reference evidence="2" key="1">
    <citation type="submission" date="2020-10" db="EMBL/GenBank/DDBJ databases">
        <authorList>
            <person name="Gilroy R."/>
        </authorList>
    </citation>
    <scope>NUCLEOTIDE SEQUENCE</scope>
    <source>
        <strain evidence="2">2478</strain>
    </source>
</reference>
<sequence length="158" mass="17543">MKASEFLTREQQEMLVSAIKEAEKNTSGEIRIHIDETCKGDPMKQAGKIFGYLGMDRTAQRNGVLIYLACKSKVFCIIGDTGIDKAVPAGFWNDVKDIMAGYFRNGEFARGLERAVLAVGEKLRHYFPYMEDDINEQPDEISFGSAAAKKGPDNTSHA</sequence>
<gene>
    <name evidence="2" type="ORF">IAB80_07110</name>
</gene>
<dbReference type="EMBL" id="JADILZ010000064">
    <property type="protein sequence ID" value="MBO8478639.1"/>
    <property type="molecule type" value="Genomic_DNA"/>
</dbReference>
<protein>
    <submittedName>
        <fullName evidence="2">TPM domain-containing protein</fullName>
    </submittedName>
</protein>
<organism evidence="2 3">
    <name type="scientific">Candidatus Cryptobacteroides excrementipullorum</name>
    <dbReference type="NCBI Taxonomy" id="2840761"/>
    <lineage>
        <taxon>Bacteria</taxon>
        <taxon>Pseudomonadati</taxon>
        <taxon>Bacteroidota</taxon>
        <taxon>Bacteroidia</taxon>
        <taxon>Bacteroidales</taxon>
        <taxon>Candidatus Cryptobacteroides</taxon>
    </lineage>
</organism>
<dbReference type="Pfam" id="PF04536">
    <property type="entry name" value="TPM_phosphatase"/>
    <property type="match status" value="1"/>
</dbReference>
<feature type="domain" description="TPM" evidence="1">
    <location>
        <begin position="4"/>
        <end position="121"/>
    </location>
</feature>
<evidence type="ECO:0000313" key="3">
    <source>
        <dbReference type="Proteomes" id="UP000823771"/>
    </source>
</evidence>
<proteinExistence type="predicted"/>
<dbReference type="Gene3D" id="3.10.310.50">
    <property type="match status" value="1"/>
</dbReference>
<dbReference type="InterPro" id="IPR007621">
    <property type="entry name" value="TPM_dom"/>
</dbReference>
<name>A0A9D9NLZ7_9BACT</name>
<accession>A0A9D9NLZ7</accession>
<comment type="caution">
    <text evidence="2">The sequence shown here is derived from an EMBL/GenBank/DDBJ whole genome shotgun (WGS) entry which is preliminary data.</text>
</comment>
<evidence type="ECO:0000313" key="2">
    <source>
        <dbReference type="EMBL" id="MBO8478639.1"/>
    </source>
</evidence>
<dbReference type="Proteomes" id="UP000823771">
    <property type="component" value="Unassembled WGS sequence"/>
</dbReference>